<keyword evidence="2" id="KW-1185">Reference proteome</keyword>
<dbReference type="EMBL" id="JAAOAV010000518">
    <property type="protein sequence ID" value="KAF5574235.1"/>
    <property type="molecule type" value="Genomic_DNA"/>
</dbReference>
<evidence type="ECO:0000313" key="1">
    <source>
        <dbReference type="EMBL" id="KAF5574235.1"/>
    </source>
</evidence>
<comment type="caution">
    <text evidence="1">The sequence shown here is derived from an EMBL/GenBank/DDBJ whole genome shotgun (WGS) entry which is preliminary data.</text>
</comment>
<organism evidence="1 2">
    <name type="scientific">Gibberella subglutinans</name>
    <name type="common">Fusarium subglutinans</name>
    <dbReference type="NCBI Taxonomy" id="42677"/>
    <lineage>
        <taxon>Eukaryota</taxon>
        <taxon>Fungi</taxon>
        <taxon>Dikarya</taxon>
        <taxon>Ascomycota</taxon>
        <taxon>Pezizomycotina</taxon>
        <taxon>Sordariomycetes</taxon>
        <taxon>Hypocreomycetidae</taxon>
        <taxon>Hypocreales</taxon>
        <taxon>Nectriaceae</taxon>
        <taxon>Fusarium</taxon>
        <taxon>Fusarium fujikuroi species complex</taxon>
    </lineage>
</organism>
<dbReference type="GeneID" id="59313735"/>
<evidence type="ECO:0000313" key="2">
    <source>
        <dbReference type="Proteomes" id="UP000547976"/>
    </source>
</evidence>
<sequence>MSVRSDDNDDDLKLLFDTSYDATGSPSPEQEPAITNLKTLQADFESVLTDIQSLANDITAPVINAKARTMNTKASQACLADNNTHQS</sequence>
<proteinExistence type="predicted"/>
<gene>
    <name evidence="1" type="ORF">FSUBG_14062</name>
</gene>
<protein>
    <submittedName>
        <fullName evidence="1">Uncharacterized protein</fullName>
    </submittedName>
</protein>
<dbReference type="RefSeq" id="XP_036530475.1">
    <property type="nucleotide sequence ID" value="XM_036679017.1"/>
</dbReference>
<reference evidence="1 2" key="1">
    <citation type="submission" date="2020-05" db="EMBL/GenBank/DDBJ databases">
        <title>Identification and distribution of gene clusters putatively required for synthesis of sphingolipid metabolism inhibitors in phylogenetically diverse species of the filamentous fungus Fusarium.</title>
        <authorList>
            <person name="Kim H.-S."/>
            <person name="Busman M."/>
            <person name="Brown D.W."/>
            <person name="Divon H."/>
            <person name="Uhlig S."/>
            <person name="Proctor R.H."/>
        </authorList>
    </citation>
    <scope>NUCLEOTIDE SEQUENCE [LARGE SCALE GENOMIC DNA]</scope>
    <source>
        <strain evidence="1 2">NRRL 66333</strain>
    </source>
</reference>
<feature type="non-terminal residue" evidence="1">
    <location>
        <position position="87"/>
    </location>
</feature>
<dbReference type="Proteomes" id="UP000547976">
    <property type="component" value="Unassembled WGS sequence"/>
</dbReference>
<dbReference type="AlphaFoldDB" id="A0A8H5KLQ1"/>
<name>A0A8H5KLQ1_GIBSU</name>
<accession>A0A8H5KLQ1</accession>